<dbReference type="PROSITE" id="PS51725">
    <property type="entry name" value="ABM"/>
    <property type="match status" value="1"/>
</dbReference>
<dbReference type="AlphaFoldDB" id="A0A2P7ZCT7"/>
<protein>
    <submittedName>
        <fullName evidence="2">Isoleucine-tRNA ligase</fullName>
    </submittedName>
</protein>
<organism evidence="2 3">
    <name type="scientific">Elsinoe australis</name>
    <dbReference type="NCBI Taxonomy" id="40998"/>
    <lineage>
        <taxon>Eukaryota</taxon>
        <taxon>Fungi</taxon>
        <taxon>Dikarya</taxon>
        <taxon>Ascomycota</taxon>
        <taxon>Pezizomycotina</taxon>
        <taxon>Dothideomycetes</taxon>
        <taxon>Dothideomycetidae</taxon>
        <taxon>Myriangiales</taxon>
        <taxon>Elsinoaceae</taxon>
        <taxon>Elsinoe</taxon>
    </lineage>
</organism>
<evidence type="ECO:0000313" key="2">
    <source>
        <dbReference type="EMBL" id="PSK46009.1"/>
    </source>
</evidence>
<dbReference type="Gene3D" id="3.30.70.100">
    <property type="match status" value="1"/>
</dbReference>
<keyword evidence="2" id="KW-0436">Ligase</keyword>
<dbReference type="InterPro" id="IPR007138">
    <property type="entry name" value="ABM_dom"/>
</dbReference>
<dbReference type="SUPFAM" id="SSF54909">
    <property type="entry name" value="Dimeric alpha+beta barrel"/>
    <property type="match status" value="1"/>
</dbReference>
<keyword evidence="3" id="KW-1185">Reference proteome</keyword>
<dbReference type="Proteomes" id="UP000243723">
    <property type="component" value="Unassembled WGS sequence"/>
</dbReference>
<dbReference type="EMBL" id="NHZQ01000236">
    <property type="protein sequence ID" value="PSK46009.1"/>
    <property type="molecule type" value="Genomic_DNA"/>
</dbReference>
<reference evidence="2 3" key="1">
    <citation type="submission" date="2017-05" db="EMBL/GenBank/DDBJ databases">
        <title>Draft genome sequence of Elsinoe australis.</title>
        <authorList>
            <person name="Cheng Q."/>
        </authorList>
    </citation>
    <scope>NUCLEOTIDE SEQUENCE [LARGE SCALE GENOMIC DNA]</scope>
    <source>
        <strain evidence="2 3">NL1</strain>
    </source>
</reference>
<evidence type="ECO:0000313" key="3">
    <source>
        <dbReference type="Proteomes" id="UP000243723"/>
    </source>
</evidence>
<dbReference type="OrthoDB" id="4641034at2759"/>
<dbReference type="Pfam" id="PF03992">
    <property type="entry name" value="ABM"/>
    <property type="match status" value="1"/>
</dbReference>
<proteinExistence type="predicted"/>
<comment type="caution">
    <text evidence="2">The sequence shown here is derived from an EMBL/GenBank/DDBJ whole genome shotgun (WGS) entry which is preliminary data.</text>
</comment>
<dbReference type="GO" id="GO:0016874">
    <property type="term" value="F:ligase activity"/>
    <property type="evidence" value="ECO:0007669"/>
    <property type="project" value="UniProtKB-KW"/>
</dbReference>
<sequence length="117" mass="13268">MNLPGGLNEEVFLTELPQLPETEFCVYGTVFARAEHADTLAAIYAETTRRAASEPGTVYYCLSRDEKDPTIFYFFERYTGKKAFDEHNSQDIIKRIFDEGMMRGVKAAFAPAIEPTK</sequence>
<dbReference type="InterPro" id="IPR011008">
    <property type="entry name" value="Dimeric_a/b-barrel"/>
</dbReference>
<name>A0A2P7ZCT7_9PEZI</name>
<evidence type="ECO:0000259" key="1">
    <source>
        <dbReference type="PROSITE" id="PS51725"/>
    </source>
</evidence>
<gene>
    <name evidence="2" type="ORF">B9Z65_4977</name>
</gene>
<feature type="domain" description="ABM" evidence="1">
    <location>
        <begin position="24"/>
        <end position="115"/>
    </location>
</feature>
<accession>A0A2P7ZCT7</accession>